<sequence length="172" mass="19297">MSGALELRAPTTSHSVNVRAMAPGGLYRNSSPNNLQGYNLIGYEQLLGPVMYLDCLYMTSLYPQKFKQRIYQIKNLTILSRASVVPTPSTGFDPWGTRKYIPGTRVTGSYVSSQAAQILIEILYSTDVRSYLHCEQWSVPLPVLHIFIGSVPEPQNRQTLFLLRVQSGSKRN</sequence>
<name>A0A4Z1K5U3_9HELO</name>
<dbReference type="Proteomes" id="UP000297229">
    <property type="component" value="Unassembled WGS sequence"/>
</dbReference>
<evidence type="ECO:0000313" key="1">
    <source>
        <dbReference type="EMBL" id="TGO76723.1"/>
    </source>
</evidence>
<comment type="caution">
    <text evidence="1">The sequence shown here is derived from an EMBL/GenBank/DDBJ whole genome shotgun (WGS) entry which is preliminary data.</text>
</comment>
<dbReference type="EMBL" id="PQXM01000139">
    <property type="protein sequence ID" value="TGO76723.1"/>
    <property type="molecule type" value="Genomic_DNA"/>
</dbReference>
<organism evidence="1 2">
    <name type="scientific">Botrytis elliptica</name>
    <dbReference type="NCBI Taxonomy" id="278938"/>
    <lineage>
        <taxon>Eukaryota</taxon>
        <taxon>Fungi</taxon>
        <taxon>Dikarya</taxon>
        <taxon>Ascomycota</taxon>
        <taxon>Pezizomycotina</taxon>
        <taxon>Leotiomycetes</taxon>
        <taxon>Helotiales</taxon>
        <taxon>Sclerotiniaceae</taxon>
        <taxon>Botrytis</taxon>
    </lineage>
</organism>
<protein>
    <submittedName>
        <fullName evidence="1">Uncharacterized protein</fullName>
    </submittedName>
</protein>
<accession>A0A4Z1K5U3</accession>
<keyword evidence="2" id="KW-1185">Reference proteome</keyword>
<gene>
    <name evidence="1" type="ORF">BELL_0140g00130</name>
</gene>
<evidence type="ECO:0000313" key="2">
    <source>
        <dbReference type="Proteomes" id="UP000297229"/>
    </source>
</evidence>
<dbReference type="AlphaFoldDB" id="A0A4Z1K5U3"/>
<reference evidence="1 2" key="1">
    <citation type="submission" date="2017-12" db="EMBL/GenBank/DDBJ databases">
        <title>Comparative genomics of Botrytis spp.</title>
        <authorList>
            <person name="Valero-Jimenez C.A."/>
            <person name="Tapia P."/>
            <person name="Veloso J."/>
            <person name="Silva-Moreno E."/>
            <person name="Staats M."/>
            <person name="Valdes J.H."/>
            <person name="Van Kan J.A.L."/>
        </authorList>
    </citation>
    <scope>NUCLEOTIDE SEQUENCE [LARGE SCALE GENOMIC DNA]</scope>
    <source>
        <strain evidence="1 2">Be9601</strain>
    </source>
</reference>
<proteinExistence type="predicted"/>